<dbReference type="Pfam" id="PF00106">
    <property type="entry name" value="adh_short"/>
    <property type="match status" value="2"/>
</dbReference>
<evidence type="ECO:0000256" key="1">
    <source>
        <dbReference type="ARBA" id="ARBA00004240"/>
    </source>
</evidence>
<evidence type="ECO:0000256" key="5">
    <source>
        <dbReference type="ARBA" id="ARBA00022824"/>
    </source>
</evidence>
<feature type="transmembrane region" description="Helical" evidence="11">
    <location>
        <begin position="291"/>
        <end position="312"/>
    </location>
</feature>
<keyword evidence="11" id="KW-0812">Transmembrane</keyword>
<dbReference type="GO" id="GO:0030148">
    <property type="term" value="P:sphingolipid biosynthetic process"/>
    <property type="evidence" value="ECO:0007669"/>
    <property type="project" value="InterPro"/>
</dbReference>
<dbReference type="GO" id="GO:0000166">
    <property type="term" value="F:nucleotide binding"/>
    <property type="evidence" value="ECO:0007669"/>
    <property type="project" value="UniProtKB-KW"/>
</dbReference>
<evidence type="ECO:0000313" key="12">
    <source>
        <dbReference type="EMBL" id="ETN76190.1"/>
    </source>
</evidence>
<evidence type="ECO:0000256" key="3">
    <source>
        <dbReference type="ARBA" id="ARBA00004991"/>
    </source>
</evidence>
<dbReference type="InterPro" id="IPR002347">
    <property type="entry name" value="SDR_fam"/>
</dbReference>
<proteinExistence type="predicted"/>
<comment type="pathway">
    <text evidence="3">Sphingolipid metabolism.</text>
</comment>
<keyword evidence="5" id="KW-0256">Endoplasmic reticulum</keyword>
<dbReference type="FunFam" id="3.40.50.720:FF:000468">
    <property type="entry name" value="Short-chain dehydrogenase, putative"/>
    <property type="match status" value="2"/>
</dbReference>
<keyword evidence="11" id="KW-0472">Membrane</keyword>
<reference evidence="13" key="1">
    <citation type="journal article" date="2014" name="Nat. Genet.">
        <title>Genome of the human hookworm Necator americanus.</title>
        <authorList>
            <person name="Tang Y.T."/>
            <person name="Gao X."/>
            <person name="Rosa B.A."/>
            <person name="Abubucker S."/>
            <person name="Hallsworth-Pepin K."/>
            <person name="Martin J."/>
            <person name="Tyagi R."/>
            <person name="Heizer E."/>
            <person name="Zhang X."/>
            <person name="Bhonagiri-Palsikar V."/>
            <person name="Minx P."/>
            <person name="Warren W.C."/>
            <person name="Wang Q."/>
            <person name="Zhan B."/>
            <person name="Hotez P.J."/>
            <person name="Sternberg P.W."/>
            <person name="Dougall A."/>
            <person name="Gaze S.T."/>
            <person name="Mulvenna J."/>
            <person name="Sotillo J."/>
            <person name="Ranganathan S."/>
            <person name="Rabelo E.M."/>
            <person name="Wilson R.K."/>
            <person name="Felgner P.L."/>
            <person name="Bethony J."/>
            <person name="Hawdon J.M."/>
            <person name="Gasser R.B."/>
            <person name="Loukas A."/>
            <person name="Mitreva M."/>
        </authorList>
    </citation>
    <scope>NUCLEOTIDE SEQUENCE [LARGE SCALE GENOMIC DNA]</scope>
</reference>
<evidence type="ECO:0000256" key="11">
    <source>
        <dbReference type="SAM" id="Phobius"/>
    </source>
</evidence>
<organism evidence="12 13">
    <name type="scientific">Necator americanus</name>
    <name type="common">Human hookworm</name>
    <dbReference type="NCBI Taxonomy" id="51031"/>
    <lineage>
        <taxon>Eukaryota</taxon>
        <taxon>Metazoa</taxon>
        <taxon>Ecdysozoa</taxon>
        <taxon>Nematoda</taxon>
        <taxon>Chromadorea</taxon>
        <taxon>Rhabditida</taxon>
        <taxon>Rhabditina</taxon>
        <taxon>Rhabditomorpha</taxon>
        <taxon>Strongyloidea</taxon>
        <taxon>Ancylostomatidae</taxon>
        <taxon>Bunostominae</taxon>
        <taxon>Necator</taxon>
    </lineage>
</organism>
<feature type="transmembrane region" description="Helical" evidence="11">
    <location>
        <begin position="342"/>
        <end position="362"/>
    </location>
</feature>
<dbReference type="OrthoDB" id="37659at2759"/>
<dbReference type="KEGG" id="nai:NECAME_11856"/>
<dbReference type="Proteomes" id="UP000053676">
    <property type="component" value="Unassembled WGS sequence"/>
</dbReference>
<dbReference type="PRINTS" id="PR00081">
    <property type="entry name" value="GDHRDH"/>
</dbReference>
<dbReference type="GO" id="GO:0047560">
    <property type="term" value="F:3-dehydrosphinganine reductase activity"/>
    <property type="evidence" value="ECO:0007669"/>
    <property type="project" value="UniProtKB-EC"/>
</dbReference>
<evidence type="ECO:0000313" key="13">
    <source>
        <dbReference type="Proteomes" id="UP000053676"/>
    </source>
</evidence>
<dbReference type="Gene3D" id="3.40.50.720">
    <property type="entry name" value="NAD(P)-binding Rossmann-like Domain"/>
    <property type="match status" value="2"/>
</dbReference>
<keyword evidence="8" id="KW-0560">Oxidoreductase</keyword>
<dbReference type="InterPro" id="IPR036291">
    <property type="entry name" value="NAD(P)-bd_dom_sf"/>
</dbReference>
<sequence length="853" mass="94768">MPLSFLMLILVVFVLLYFTLPKRRKIDLNMKHVVVTGGSKGIGRELAFCFIEKGCNVSIIARNEADLKKAHRDLQCAADSRGQQQKVLWYSLDLSRNFDEIKDVFDRIEHELGPIHVLINNAGTIVQGAFDDLPLSAFEDQISLNYYTAVYPTRCVISGMKDRGFGHISFVSSAAGQFAIWGYSSYSASKFALRGLADALQMELLPYNISVSILCPPNTDTDVFKSFHTTTMPVIMRKMTAVAGIVSPEEVARAHVTDIENGNYLTTNGLMGWFLGVGTAGSSPEKSTLQAFAQIALAGPVRGALLVIIGYFNALSKSYALSGKNQRETVPPSGCSDYYEELLVFAYFLVTVVYLDSFIELFDRFYGRRRKYADDFPVKDGRHGRFVDVLICLNFHLIFLRFRLMVSPWLALIPVGVLIVTLILFLVLYFSTPSRKNFLLNKKHAVVTVWSSASATAFQSLSLIAKAFRHANITSVLECINVLYEQSQKGTRKISQGSRSAERHYVDLLKDRLVPWGNAHLDLPAGGSKGIGKQLAHSLISRGCNVSIIARNEKDLKAACEDLQVAADQRCQQQKVRCYSLDLVKGFTEVEAVIRRVEAELGPVEVLINNAGTSVQAPFHEQPITDFENQMKVNYLSAVCFFINVEYKFVNSIKVYATRCVVPGMMSRRSGHISFVSSAAGQCAIYGYTAYAPAKFALRGFADALQMELSPYNINISLLYPPNTDTEGFKVESATMPEETRLISEAAGLFSPEHVAEAHVKDIEGGHYATSIGLDGWMLSVLTAGASPERNMLRAVTQVILAGLFRGIMLIYIGYFYGIVKKCYRRRKSEKETQLSEQASWFPVANESNKKSD</sequence>
<dbReference type="PANTHER" id="PTHR43550">
    <property type="entry name" value="3-KETODIHYDROSPHINGOSINE REDUCTASE"/>
    <property type="match status" value="1"/>
</dbReference>
<evidence type="ECO:0000256" key="2">
    <source>
        <dbReference type="ARBA" id="ARBA00004760"/>
    </source>
</evidence>
<dbReference type="InterPro" id="IPR045022">
    <property type="entry name" value="KDSR-like"/>
</dbReference>
<dbReference type="CDD" id="cd08939">
    <property type="entry name" value="KDSR-like_SDR_c"/>
    <property type="match status" value="2"/>
</dbReference>
<dbReference type="SUPFAM" id="SSF51735">
    <property type="entry name" value="NAD(P)-binding Rossmann-fold domains"/>
    <property type="match status" value="2"/>
</dbReference>
<protein>
    <recommendedName>
        <fullName evidence="10">3-dehydrosphinganine reductase</fullName>
        <ecNumber evidence="10">1.1.1.102</ecNumber>
    </recommendedName>
</protein>
<dbReference type="AlphaFoldDB" id="W2T2F8"/>
<feature type="transmembrane region" description="Helical" evidence="11">
    <location>
        <begin position="799"/>
        <end position="820"/>
    </location>
</feature>
<evidence type="ECO:0000256" key="10">
    <source>
        <dbReference type="ARBA" id="ARBA00026112"/>
    </source>
</evidence>
<evidence type="ECO:0000256" key="6">
    <source>
        <dbReference type="ARBA" id="ARBA00022857"/>
    </source>
</evidence>
<keyword evidence="7" id="KW-0746">Sphingolipid metabolism</keyword>
<keyword evidence="13" id="KW-1185">Reference proteome</keyword>
<dbReference type="GO" id="GO:0005789">
    <property type="term" value="C:endoplasmic reticulum membrane"/>
    <property type="evidence" value="ECO:0007669"/>
    <property type="project" value="TreeGrafter"/>
</dbReference>
<dbReference type="PANTHER" id="PTHR43550:SF3">
    <property type="entry name" value="3-KETODIHYDROSPHINGOSINE REDUCTASE"/>
    <property type="match status" value="1"/>
</dbReference>
<evidence type="ECO:0000256" key="7">
    <source>
        <dbReference type="ARBA" id="ARBA00022919"/>
    </source>
</evidence>
<comment type="subcellular location">
    <subcellularLocation>
        <location evidence="1">Endoplasmic reticulum</location>
    </subcellularLocation>
</comment>
<dbReference type="PROSITE" id="PS00061">
    <property type="entry name" value="ADH_SHORT"/>
    <property type="match status" value="1"/>
</dbReference>
<keyword evidence="11" id="KW-1133">Transmembrane helix</keyword>
<dbReference type="EC" id="1.1.1.102" evidence="10"/>
<comment type="pathway">
    <text evidence="2">Lipid metabolism; sphingolipid metabolism.</text>
</comment>
<feature type="transmembrane region" description="Helical" evidence="11">
    <location>
        <begin position="408"/>
        <end position="432"/>
    </location>
</feature>
<dbReference type="GO" id="GO:0006666">
    <property type="term" value="P:3-keto-sphinganine metabolic process"/>
    <property type="evidence" value="ECO:0007669"/>
    <property type="project" value="InterPro"/>
</dbReference>
<evidence type="ECO:0000256" key="8">
    <source>
        <dbReference type="ARBA" id="ARBA00023002"/>
    </source>
</evidence>
<dbReference type="STRING" id="51031.W2T2F8"/>
<feature type="transmembrane region" description="Helical" evidence="11">
    <location>
        <begin position="6"/>
        <end position="21"/>
    </location>
</feature>
<dbReference type="EMBL" id="KI660243">
    <property type="protein sequence ID" value="ETN76190.1"/>
    <property type="molecule type" value="Genomic_DNA"/>
</dbReference>
<keyword evidence="6" id="KW-0521">NADP</keyword>
<keyword evidence="4" id="KW-0547">Nucleotide-binding</keyword>
<keyword evidence="9" id="KW-0443">Lipid metabolism</keyword>
<dbReference type="InterPro" id="IPR020904">
    <property type="entry name" value="Sc_DH/Rdtase_CS"/>
</dbReference>
<evidence type="ECO:0000256" key="9">
    <source>
        <dbReference type="ARBA" id="ARBA00023098"/>
    </source>
</evidence>
<name>W2T2F8_NECAM</name>
<evidence type="ECO:0000256" key="4">
    <source>
        <dbReference type="ARBA" id="ARBA00022741"/>
    </source>
</evidence>
<accession>W2T2F8</accession>
<gene>
    <name evidence="12" type="ORF">NECAME_11856</name>
</gene>